<accession>A0A8J5R344</accession>
<gene>
    <name evidence="1" type="ORF">G9C98_003741</name>
</gene>
<sequence>MKLIFAGLNGLTGRIEFNEGKRNNFKLDLLKLKKEELVKVGEWRPGLGINVTDLEAFYDKTYVNITLVVMTREVSKF</sequence>
<name>A0A8J5R344_9HYME</name>
<evidence type="ECO:0000313" key="1">
    <source>
        <dbReference type="EMBL" id="KAG8036419.1"/>
    </source>
</evidence>
<reference evidence="1" key="2">
    <citation type="submission" date="2021-04" db="EMBL/GenBank/DDBJ databases">
        <title>Genome-wide patterns of bracovirus chromosomal integration into multiple host tissues during parasitism.</title>
        <authorList>
            <person name="Chebbi M.A.C."/>
        </authorList>
    </citation>
    <scope>NUCLEOTIDE SEQUENCE</scope>
    <source>
        <tissue evidence="1">Whole body</tissue>
    </source>
</reference>
<comment type="caution">
    <text evidence="1">The sequence shown here is derived from an EMBL/GenBank/DDBJ whole genome shotgun (WGS) entry which is preliminary data.</text>
</comment>
<keyword evidence="2" id="KW-1185">Reference proteome</keyword>
<evidence type="ECO:0000313" key="2">
    <source>
        <dbReference type="Proteomes" id="UP000729913"/>
    </source>
</evidence>
<proteinExistence type="predicted"/>
<dbReference type="AlphaFoldDB" id="A0A8J5R344"/>
<dbReference type="OrthoDB" id="5984008at2759"/>
<reference evidence="1" key="1">
    <citation type="submission" date="2020-03" db="EMBL/GenBank/DDBJ databases">
        <authorList>
            <person name="Chebbi M.A."/>
            <person name="Drezen J.M."/>
        </authorList>
    </citation>
    <scope>NUCLEOTIDE SEQUENCE</scope>
    <source>
        <tissue evidence="1">Whole body</tissue>
    </source>
</reference>
<dbReference type="Proteomes" id="UP000729913">
    <property type="component" value="Unassembled WGS sequence"/>
</dbReference>
<protein>
    <submittedName>
        <fullName evidence="1">Uncharacterized protein</fullName>
    </submittedName>
</protein>
<dbReference type="EMBL" id="JAAOIC020000048">
    <property type="protein sequence ID" value="KAG8036419.1"/>
    <property type="molecule type" value="Genomic_DNA"/>
</dbReference>
<organism evidence="1 2">
    <name type="scientific">Cotesia typhae</name>
    <dbReference type="NCBI Taxonomy" id="2053667"/>
    <lineage>
        <taxon>Eukaryota</taxon>
        <taxon>Metazoa</taxon>
        <taxon>Ecdysozoa</taxon>
        <taxon>Arthropoda</taxon>
        <taxon>Hexapoda</taxon>
        <taxon>Insecta</taxon>
        <taxon>Pterygota</taxon>
        <taxon>Neoptera</taxon>
        <taxon>Endopterygota</taxon>
        <taxon>Hymenoptera</taxon>
        <taxon>Apocrita</taxon>
        <taxon>Ichneumonoidea</taxon>
        <taxon>Braconidae</taxon>
        <taxon>Microgastrinae</taxon>
        <taxon>Cotesia</taxon>
    </lineage>
</organism>